<proteinExistence type="predicted"/>
<evidence type="ECO:0000313" key="2">
    <source>
        <dbReference type="Proteomes" id="UP000032142"/>
    </source>
</evidence>
<protein>
    <submittedName>
        <fullName evidence="1">Uncharacterized protein</fullName>
    </submittedName>
</protein>
<comment type="caution">
    <text evidence="1">The sequence shown here is derived from an EMBL/GenBank/DDBJ whole genome shotgun (WGS) entry which is preliminary data.</text>
</comment>
<reference evidence="2" key="1">
    <citation type="submission" date="2014-09" db="EMBL/GenBank/DDBJ databases">
        <authorList>
            <person name="Mudge J."/>
            <person name="Ramaraj T."/>
            <person name="Lindquist I.E."/>
            <person name="Bharti A.K."/>
            <person name="Sundararajan A."/>
            <person name="Cameron C.T."/>
            <person name="Woodward J.E."/>
            <person name="May G.D."/>
            <person name="Brubaker C."/>
            <person name="Broadhvest J."/>
            <person name="Wilkins T.A."/>
        </authorList>
    </citation>
    <scope>NUCLEOTIDE SEQUENCE</scope>
    <source>
        <strain evidence="2">cv. AKA8401</strain>
    </source>
</reference>
<name>A0A0B0N446_GOSAR</name>
<dbReference type="AlphaFoldDB" id="A0A0B0N446"/>
<accession>A0A0B0N446</accession>
<keyword evidence="2" id="KW-1185">Reference proteome</keyword>
<organism evidence="1 2">
    <name type="scientific">Gossypium arboreum</name>
    <name type="common">Tree cotton</name>
    <name type="synonym">Gossypium nanking</name>
    <dbReference type="NCBI Taxonomy" id="29729"/>
    <lineage>
        <taxon>Eukaryota</taxon>
        <taxon>Viridiplantae</taxon>
        <taxon>Streptophyta</taxon>
        <taxon>Embryophyta</taxon>
        <taxon>Tracheophyta</taxon>
        <taxon>Spermatophyta</taxon>
        <taxon>Magnoliopsida</taxon>
        <taxon>eudicotyledons</taxon>
        <taxon>Gunneridae</taxon>
        <taxon>Pentapetalae</taxon>
        <taxon>rosids</taxon>
        <taxon>malvids</taxon>
        <taxon>Malvales</taxon>
        <taxon>Malvaceae</taxon>
        <taxon>Malvoideae</taxon>
        <taxon>Gossypium</taxon>
    </lineage>
</organism>
<sequence length="28" mass="3119">MCSKYLTACVSSPCSYVLTDRLCEQTSE</sequence>
<dbReference type="Proteomes" id="UP000032142">
    <property type="component" value="Unassembled WGS sequence"/>
</dbReference>
<dbReference type="EMBL" id="JRRC01440887">
    <property type="protein sequence ID" value="KHG05961.1"/>
    <property type="molecule type" value="Genomic_DNA"/>
</dbReference>
<evidence type="ECO:0000313" key="1">
    <source>
        <dbReference type="EMBL" id="KHG05961.1"/>
    </source>
</evidence>
<gene>
    <name evidence="1" type="ORF">F383_32679</name>
</gene>